<dbReference type="PhylomeDB" id="A7S8P0"/>
<evidence type="ECO:0000256" key="5">
    <source>
        <dbReference type="ARBA" id="ARBA00022989"/>
    </source>
</evidence>
<evidence type="ECO:0000256" key="8">
    <source>
        <dbReference type="ARBA" id="ARBA00036466"/>
    </source>
</evidence>
<dbReference type="KEGG" id="nve:5511543"/>
<dbReference type="EMBL" id="DS469599">
    <property type="protein sequence ID" value="EDO39904.1"/>
    <property type="molecule type" value="Genomic_DNA"/>
</dbReference>
<keyword evidence="5 12" id="KW-1133">Transmembrane helix</keyword>
<comment type="catalytic activity">
    <reaction evidence="8">
        <text>L-phenylalanine(in) = L-phenylalanine(out)</text>
        <dbReference type="Rhea" id="RHEA:27950"/>
        <dbReference type="ChEBI" id="CHEBI:58095"/>
    </reaction>
</comment>
<evidence type="ECO:0000256" key="11">
    <source>
        <dbReference type="ARBA" id="ARBA00036887"/>
    </source>
</evidence>
<dbReference type="SUPFAM" id="SSF103473">
    <property type="entry name" value="MFS general substrate transporter"/>
    <property type="match status" value="1"/>
</dbReference>
<dbReference type="GO" id="GO:0005886">
    <property type="term" value="C:plasma membrane"/>
    <property type="evidence" value="ECO:0007669"/>
    <property type="project" value="UniProtKB-SubCell"/>
</dbReference>
<name>A7S8P0_NEMVE</name>
<dbReference type="eggNOG" id="ENOG502QTQJ">
    <property type="taxonomic scope" value="Eukaryota"/>
</dbReference>
<dbReference type="GO" id="GO:0015175">
    <property type="term" value="F:neutral L-amino acid transmembrane transporter activity"/>
    <property type="evidence" value="ECO:0000318"/>
    <property type="project" value="GO_Central"/>
</dbReference>
<keyword evidence="3" id="KW-1003">Cell membrane</keyword>
<dbReference type="OMA" id="RMSFDAF"/>
<dbReference type="Pfam" id="PF07690">
    <property type="entry name" value="MFS_1"/>
    <property type="match status" value="1"/>
</dbReference>
<organism evidence="13 14">
    <name type="scientific">Nematostella vectensis</name>
    <name type="common">Starlet sea anemone</name>
    <dbReference type="NCBI Taxonomy" id="45351"/>
    <lineage>
        <taxon>Eukaryota</taxon>
        <taxon>Metazoa</taxon>
        <taxon>Cnidaria</taxon>
        <taxon>Anthozoa</taxon>
        <taxon>Hexacorallia</taxon>
        <taxon>Actiniaria</taxon>
        <taxon>Edwardsiidae</taxon>
        <taxon>Nematostella</taxon>
    </lineage>
</organism>
<evidence type="ECO:0000256" key="12">
    <source>
        <dbReference type="SAM" id="Phobius"/>
    </source>
</evidence>
<feature type="transmembrane region" description="Helical" evidence="12">
    <location>
        <begin position="77"/>
        <end position="99"/>
    </location>
</feature>
<comment type="catalytic activity">
    <reaction evidence="11">
        <text>L-leucine(in) = L-leucine(out)</text>
        <dbReference type="Rhea" id="RHEA:73011"/>
        <dbReference type="ChEBI" id="CHEBI:57427"/>
    </reaction>
</comment>
<feature type="transmembrane region" description="Helical" evidence="12">
    <location>
        <begin position="302"/>
        <end position="323"/>
    </location>
</feature>
<feature type="transmembrane region" description="Helical" evidence="12">
    <location>
        <begin position="473"/>
        <end position="495"/>
    </location>
</feature>
<dbReference type="PANTHER" id="PTHR20766">
    <property type="entry name" value="LARGE NEUTRAL AMINO ACIDS TRANSPORTER SMALL SUBUNIT 4-LIKE ISOFORM X1"/>
    <property type="match status" value="1"/>
</dbReference>
<evidence type="ECO:0000313" key="14">
    <source>
        <dbReference type="Proteomes" id="UP000001593"/>
    </source>
</evidence>
<dbReference type="InParanoid" id="A7S8P0"/>
<feature type="transmembrane region" description="Helical" evidence="12">
    <location>
        <begin position="12"/>
        <end position="33"/>
    </location>
</feature>
<evidence type="ECO:0000256" key="9">
    <source>
        <dbReference type="ARBA" id="ARBA00036530"/>
    </source>
</evidence>
<evidence type="ECO:0000313" key="13">
    <source>
        <dbReference type="EMBL" id="EDO39904.1"/>
    </source>
</evidence>
<evidence type="ECO:0000256" key="10">
    <source>
        <dbReference type="ARBA" id="ARBA00036777"/>
    </source>
</evidence>
<comment type="catalytic activity">
    <reaction evidence="10">
        <text>L-isoleucine(in) = L-isoleucine(out)</text>
        <dbReference type="Rhea" id="RHEA:70943"/>
        <dbReference type="ChEBI" id="CHEBI:58045"/>
    </reaction>
</comment>
<evidence type="ECO:0000256" key="6">
    <source>
        <dbReference type="ARBA" id="ARBA00023136"/>
    </source>
</evidence>
<keyword evidence="14" id="KW-1185">Reference proteome</keyword>
<feature type="transmembrane region" description="Helical" evidence="12">
    <location>
        <begin position="409"/>
        <end position="430"/>
    </location>
</feature>
<dbReference type="InterPro" id="IPR011701">
    <property type="entry name" value="MFS"/>
</dbReference>
<feature type="transmembrane region" description="Helical" evidence="12">
    <location>
        <begin position="251"/>
        <end position="274"/>
    </location>
</feature>
<dbReference type="OrthoDB" id="5984863at2759"/>
<evidence type="ECO:0000256" key="4">
    <source>
        <dbReference type="ARBA" id="ARBA00022692"/>
    </source>
</evidence>
<comment type="catalytic activity">
    <reaction evidence="9">
        <text>L-methionine(in) = L-methionine(out)</text>
        <dbReference type="Rhea" id="RHEA:70939"/>
        <dbReference type="ChEBI" id="CHEBI:57844"/>
    </reaction>
</comment>
<feature type="transmembrane region" description="Helical" evidence="12">
    <location>
        <begin position="382"/>
        <end position="403"/>
    </location>
</feature>
<feature type="transmembrane region" description="Helical" evidence="12">
    <location>
        <begin position="442"/>
        <end position="461"/>
    </location>
</feature>
<dbReference type="GO" id="GO:0015804">
    <property type="term" value="P:neutral amino acid transport"/>
    <property type="evidence" value="ECO:0000318"/>
    <property type="project" value="GO_Central"/>
</dbReference>
<dbReference type="InterPro" id="IPR036259">
    <property type="entry name" value="MFS_trans_sf"/>
</dbReference>
<dbReference type="HOGENOM" id="CLU_035676_0_0_1"/>
<feature type="transmembrane region" description="Helical" evidence="12">
    <location>
        <begin position="131"/>
        <end position="151"/>
    </location>
</feature>
<feature type="transmembrane region" description="Helical" evidence="12">
    <location>
        <begin position="106"/>
        <end position="125"/>
    </location>
</feature>
<keyword evidence="6 12" id="KW-0472">Membrane</keyword>
<dbReference type="Gene3D" id="1.20.1250.20">
    <property type="entry name" value="MFS general substrate transporter like domains"/>
    <property type="match status" value="1"/>
</dbReference>
<feature type="transmembrane region" description="Helical" evidence="12">
    <location>
        <begin position="193"/>
        <end position="215"/>
    </location>
</feature>
<dbReference type="GO" id="GO:0015179">
    <property type="term" value="F:L-amino acid transmembrane transporter activity"/>
    <property type="evidence" value="ECO:0000318"/>
    <property type="project" value="GO_Central"/>
</dbReference>
<comment type="subcellular location">
    <subcellularLocation>
        <location evidence="1">Cell membrane</location>
        <topology evidence="1">Multi-pass membrane protein</topology>
    </subcellularLocation>
</comment>
<evidence type="ECO:0000256" key="3">
    <source>
        <dbReference type="ARBA" id="ARBA00022475"/>
    </source>
</evidence>
<accession>A7S8P0</accession>
<dbReference type="AlphaFoldDB" id="A7S8P0"/>
<evidence type="ECO:0000256" key="1">
    <source>
        <dbReference type="ARBA" id="ARBA00004651"/>
    </source>
</evidence>
<gene>
    <name evidence="13" type="ORF">NEMVEDRAFT_v1g243606</name>
</gene>
<keyword evidence="7" id="KW-0325">Glycoprotein</keyword>
<evidence type="ECO:0000256" key="2">
    <source>
        <dbReference type="ARBA" id="ARBA00006595"/>
    </source>
</evidence>
<comment type="similarity">
    <text evidence="2">Belongs to the SLC43A transporter (TC 2.A.1.44) family.</text>
</comment>
<dbReference type="FunCoup" id="A7S8P0">
    <property type="interactions" value="21"/>
</dbReference>
<protein>
    <submittedName>
        <fullName evidence="13">Uncharacterized protein</fullName>
    </submittedName>
</protein>
<keyword evidence="4 12" id="KW-0812">Transmembrane</keyword>
<reference evidence="13 14" key="1">
    <citation type="journal article" date="2007" name="Science">
        <title>Sea anemone genome reveals ancestral eumetazoan gene repertoire and genomic organization.</title>
        <authorList>
            <person name="Putnam N.H."/>
            <person name="Srivastava M."/>
            <person name="Hellsten U."/>
            <person name="Dirks B."/>
            <person name="Chapman J."/>
            <person name="Salamov A."/>
            <person name="Terry A."/>
            <person name="Shapiro H."/>
            <person name="Lindquist E."/>
            <person name="Kapitonov V.V."/>
            <person name="Jurka J."/>
            <person name="Genikhovich G."/>
            <person name="Grigoriev I.V."/>
            <person name="Lucas S.M."/>
            <person name="Steele R.E."/>
            <person name="Finnerty J.R."/>
            <person name="Technau U."/>
            <person name="Martindale M.Q."/>
            <person name="Rokhsar D.S."/>
        </authorList>
    </citation>
    <scope>NUCLEOTIDE SEQUENCE [LARGE SCALE GENOMIC DNA]</scope>
    <source>
        <strain evidence="14">CH2 X CH6</strain>
    </source>
</reference>
<evidence type="ECO:0000256" key="7">
    <source>
        <dbReference type="ARBA" id="ARBA00023180"/>
    </source>
</evidence>
<dbReference type="PANTHER" id="PTHR20766:SF3">
    <property type="entry name" value="LARGE NEUTRAL AMINO ACIDS TRANSPORTER SMALL SUBUNIT 4-LIKE ISOFORM X1"/>
    <property type="match status" value="1"/>
</dbReference>
<proteinExistence type="inferred from homology"/>
<dbReference type="Proteomes" id="UP000001593">
    <property type="component" value="Unassembled WGS sequence"/>
</dbReference>
<sequence>MTNTGNTQLSSFRLWVLFVVSVVEMSLFASPLLGWSSLVFVLKGERVFFHLCPENVTRLVPSDNDELRGCGAQDDRLNLALTIACFVNAIMMFVMGWAIDRVGAKMVKILSSVLFAMSGGFLALTTQRTPMMLFATLLVMGVAYAGIYASITRGVTAFGKWQSVVNSAYNCAMQSSALTFLLVKMLYEHGVAYQTLCYGFVGACTALFLSSVVVFPNIQNNTSNSTTKPDKMSEAASGDLLGHMRRCVKELYGHVTGGVFVWTCLFLGLCRWRLWFFLASFQKFMEAQPGTTTETVRSYANYYGIIQMCSLAMCPMLGALIAAGRGTLSFKSLANACKRQGDKVTTKIAEEGLLETEAGVMKIHSHVTSTQTVCCAREVRGCMAAFGGSGVVLVAINVLALIPSVNLQLLTFTLISALRCFYNGGVSNLFLVAFPLEDYGKLMGISAIITAAIQALQYPTFVSLETVFDGDIIWLNTMFLVLSLPLSVGLPVFLWRYSRKLDRQAVTSPHDMCQTTIVVESIVYERLTVV</sequence>